<evidence type="ECO:0000313" key="10">
    <source>
        <dbReference type="Proteomes" id="UP001198034"/>
    </source>
</evidence>
<evidence type="ECO:0000259" key="7">
    <source>
        <dbReference type="PROSITE" id="PS50109"/>
    </source>
</evidence>
<dbReference type="RefSeq" id="WP_226764923.1">
    <property type="nucleotide sequence ID" value="NZ_JAJAWG010000010.1"/>
</dbReference>
<organism evidence="9 10">
    <name type="scientific">Deefgea salmonis</name>
    <dbReference type="NCBI Taxonomy" id="2875502"/>
    <lineage>
        <taxon>Bacteria</taxon>
        <taxon>Pseudomonadati</taxon>
        <taxon>Pseudomonadota</taxon>
        <taxon>Betaproteobacteria</taxon>
        <taxon>Neisseriales</taxon>
        <taxon>Chitinibacteraceae</taxon>
        <taxon>Deefgea</taxon>
    </lineage>
</organism>
<dbReference type="SMART" id="SM00091">
    <property type="entry name" value="PAS"/>
    <property type="match status" value="1"/>
</dbReference>
<proteinExistence type="predicted"/>
<dbReference type="Pfam" id="PF00072">
    <property type="entry name" value="Response_reg"/>
    <property type="match status" value="1"/>
</dbReference>
<dbReference type="SUPFAM" id="SSF55785">
    <property type="entry name" value="PYP-like sensor domain (PAS domain)"/>
    <property type="match status" value="1"/>
</dbReference>
<evidence type="ECO:0000256" key="5">
    <source>
        <dbReference type="ARBA" id="ARBA00022777"/>
    </source>
</evidence>
<evidence type="ECO:0000256" key="6">
    <source>
        <dbReference type="PROSITE-ProRule" id="PRU00169"/>
    </source>
</evidence>
<dbReference type="InterPro" id="IPR003661">
    <property type="entry name" value="HisK_dim/P_dom"/>
</dbReference>
<keyword evidence="3 6" id="KW-0597">Phosphoprotein</keyword>
<dbReference type="InterPro" id="IPR036890">
    <property type="entry name" value="HATPase_C_sf"/>
</dbReference>
<dbReference type="SUPFAM" id="SSF52172">
    <property type="entry name" value="CheY-like"/>
    <property type="match status" value="1"/>
</dbReference>
<reference evidence="9 10" key="1">
    <citation type="submission" date="2021-10" db="EMBL/GenBank/DDBJ databases">
        <authorList>
            <person name="Chen M."/>
        </authorList>
    </citation>
    <scope>NUCLEOTIDE SEQUENCE [LARGE SCALE GENOMIC DNA]</scope>
    <source>
        <strain evidence="9 10">H3-26</strain>
    </source>
</reference>
<dbReference type="InterPro" id="IPR011006">
    <property type="entry name" value="CheY-like_superfamily"/>
</dbReference>
<feature type="domain" description="Histidine kinase" evidence="7">
    <location>
        <begin position="261"/>
        <end position="481"/>
    </location>
</feature>
<dbReference type="InterPro" id="IPR005467">
    <property type="entry name" value="His_kinase_dom"/>
</dbReference>
<dbReference type="CDD" id="cd00082">
    <property type="entry name" value="HisKA"/>
    <property type="match status" value="1"/>
</dbReference>
<dbReference type="Gene3D" id="1.10.287.130">
    <property type="match status" value="1"/>
</dbReference>
<evidence type="ECO:0000259" key="8">
    <source>
        <dbReference type="PROSITE" id="PS50110"/>
    </source>
</evidence>
<dbReference type="Gene3D" id="3.40.50.2300">
    <property type="match status" value="1"/>
</dbReference>
<dbReference type="PANTHER" id="PTHR43047">
    <property type="entry name" value="TWO-COMPONENT HISTIDINE PROTEIN KINASE"/>
    <property type="match status" value="1"/>
</dbReference>
<evidence type="ECO:0000256" key="3">
    <source>
        <dbReference type="ARBA" id="ARBA00022553"/>
    </source>
</evidence>
<dbReference type="InterPro" id="IPR036097">
    <property type="entry name" value="HisK_dim/P_sf"/>
</dbReference>
<dbReference type="SUPFAM" id="SSF55874">
    <property type="entry name" value="ATPase domain of HSP90 chaperone/DNA topoisomerase II/histidine kinase"/>
    <property type="match status" value="1"/>
</dbReference>
<dbReference type="SUPFAM" id="SSF47384">
    <property type="entry name" value="Homodimeric domain of signal transducing histidine kinase"/>
    <property type="match status" value="1"/>
</dbReference>
<keyword evidence="4" id="KW-0808">Transferase</keyword>
<dbReference type="PROSITE" id="PS50109">
    <property type="entry name" value="HIS_KIN"/>
    <property type="match status" value="1"/>
</dbReference>
<keyword evidence="10" id="KW-1185">Reference proteome</keyword>
<comment type="caution">
    <text evidence="9">The sequence shown here is derived from an EMBL/GenBank/DDBJ whole genome shotgun (WGS) entry which is preliminary data.</text>
</comment>
<dbReference type="PRINTS" id="PR00344">
    <property type="entry name" value="BCTRLSENSOR"/>
</dbReference>
<dbReference type="InterPro" id="IPR013656">
    <property type="entry name" value="PAS_4"/>
</dbReference>
<dbReference type="PANTHER" id="PTHR43047:SF72">
    <property type="entry name" value="OSMOSENSING HISTIDINE PROTEIN KINASE SLN1"/>
    <property type="match status" value="1"/>
</dbReference>
<dbReference type="InterPro" id="IPR004358">
    <property type="entry name" value="Sig_transdc_His_kin-like_C"/>
</dbReference>
<dbReference type="SMART" id="SM00387">
    <property type="entry name" value="HATPase_c"/>
    <property type="match status" value="1"/>
</dbReference>
<protein>
    <recommendedName>
        <fullName evidence="2">histidine kinase</fullName>
        <ecNumber evidence="2">2.7.13.3</ecNumber>
    </recommendedName>
</protein>
<dbReference type="Pfam" id="PF08448">
    <property type="entry name" value="PAS_4"/>
    <property type="match status" value="1"/>
</dbReference>
<evidence type="ECO:0000256" key="2">
    <source>
        <dbReference type="ARBA" id="ARBA00012438"/>
    </source>
</evidence>
<sequence>MPLTQPNGLNTHLCVLVVDDFAITRRLICKTVKNLGFKTLQASGGAEALRVFKAEQPDIVLLDLLMPEIDGFAVTRAIKSIEGERWTPVVVISGLEGDAHLLKALQAQADDFLHKPISAEILGHKLNNLARVLNLQKQHSALLTRSRAITENNFDGILVVDPQQRVQGINFRCEQLFHAKREQLIGRSLSELLPKLQLNDALEAGLHSQVLLTQGLDGSELPVEVGVTFFYQDNALYLLATVRDISERQRVDQLKQQFIATLSHELRTPLTSIIGALKMLHGTQAAQFNATSTQLIEMADRNAGRLLKMVNELLDINRSASGSLQLDLQWYLLSELLAEALLTHAGYAAQHQVNIELALAPEISNAQLQTDHHRLMQILGNLISNACKFSPKAASVTVRAYINDAQLILEVEDQGCGIPVDFQPRLFTPFSQAEAGDARIRGGSGLGLAITKQLIEAMSGQINYRTSELGTCFKLTFPRGALQCKP</sequence>
<dbReference type="InterPro" id="IPR035965">
    <property type="entry name" value="PAS-like_dom_sf"/>
</dbReference>
<dbReference type="PROSITE" id="PS50110">
    <property type="entry name" value="RESPONSE_REGULATORY"/>
    <property type="match status" value="1"/>
</dbReference>
<dbReference type="InterPro" id="IPR001789">
    <property type="entry name" value="Sig_transdc_resp-reg_receiver"/>
</dbReference>
<evidence type="ECO:0000313" key="9">
    <source>
        <dbReference type="EMBL" id="MCB5197196.1"/>
    </source>
</evidence>
<accession>A0ABS8BNZ3</accession>
<comment type="catalytic activity">
    <reaction evidence="1">
        <text>ATP + protein L-histidine = ADP + protein N-phospho-L-histidine.</text>
        <dbReference type="EC" id="2.7.13.3"/>
    </reaction>
</comment>
<dbReference type="SMART" id="SM00388">
    <property type="entry name" value="HisKA"/>
    <property type="match status" value="1"/>
</dbReference>
<keyword evidence="5" id="KW-0418">Kinase</keyword>
<dbReference type="Pfam" id="PF00512">
    <property type="entry name" value="HisKA"/>
    <property type="match status" value="1"/>
</dbReference>
<dbReference type="InterPro" id="IPR000014">
    <property type="entry name" value="PAS"/>
</dbReference>
<feature type="domain" description="Response regulatory" evidence="8">
    <location>
        <begin position="14"/>
        <end position="130"/>
    </location>
</feature>
<dbReference type="EC" id="2.7.13.3" evidence="2"/>
<dbReference type="Proteomes" id="UP001198034">
    <property type="component" value="Unassembled WGS sequence"/>
</dbReference>
<dbReference type="EMBL" id="JAJAWG010000010">
    <property type="protein sequence ID" value="MCB5197196.1"/>
    <property type="molecule type" value="Genomic_DNA"/>
</dbReference>
<dbReference type="NCBIfam" id="TIGR00229">
    <property type="entry name" value="sensory_box"/>
    <property type="match status" value="1"/>
</dbReference>
<dbReference type="Gene3D" id="3.30.565.10">
    <property type="entry name" value="Histidine kinase-like ATPase, C-terminal domain"/>
    <property type="match status" value="1"/>
</dbReference>
<dbReference type="Pfam" id="PF02518">
    <property type="entry name" value="HATPase_c"/>
    <property type="match status" value="1"/>
</dbReference>
<dbReference type="SMART" id="SM00448">
    <property type="entry name" value="REC"/>
    <property type="match status" value="1"/>
</dbReference>
<dbReference type="InterPro" id="IPR003594">
    <property type="entry name" value="HATPase_dom"/>
</dbReference>
<evidence type="ECO:0000256" key="4">
    <source>
        <dbReference type="ARBA" id="ARBA00022679"/>
    </source>
</evidence>
<dbReference type="CDD" id="cd00130">
    <property type="entry name" value="PAS"/>
    <property type="match status" value="1"/>
</dbReference>
<evidence type="ECO:0000256" key="1">
    <source>
        <dbReference type="ARBA" id="ARBA00000085"/>
    </source>
</evidence>
<feature type="modified residue" description="4-aspartylphosphate" evidence="6">
    <location>
        <position position="63"/>
    </location>
</feature>
<name>A0ABS8BNZ3_9NEIS</name>
<dbReference type="Gene3D" id="3.30.450.20">
    <property type="entry name" value="PAS domain"/>
    <property type="match status" value="1"/>
</dbReference>
<gene>
    <name evidence="9" type="ORF">LG219_13065</name>
</gene>